<dbReference type="Proteomes" id="UP001477870">
    <property type="component" value="Unassembled WGS sequence"/>
</dbReference>
<feature type="domain" description="HpcH/HpaI aldolase/citrate lyase" evidence="4">
    <location>
        <begin position="21"/>
        <end position="244"/>
    </location>
</feature>
<dbReference type="Gene3D" id="3.20.20.60">
    <property type="entry name" value="Phosphoenolpyruvate-binding domains"/>
    <property type="match status" value="1"/>
</dbReference>
<comment type="caution">
    <text evidence="5">The sequence shown here is derived from an EMBL/GenBank/DDBJ whole genome shotgun (WGS) entry which is preliminary data.</text>
</comment>
<evidence type="ECO:0000256" key="1">
    <source>
        <dbReference type="ARBA" id="ARBA00005568"/>
    </source>
</evidence>
<evidence type="ECO:0000256" key="3">
    <source>
        <dbReference type="ARBA" id="ARBA00023239"/>
    </source>
</evidence>
<dbReference type="InterPro" id="IPR015813">
    <property type="entry name" value="Pyrv/PenolPyrv_kinase-like_dom"/>
</dbReference>
<dbReference type="PANTHER" id="PTHR30502:SF0">
    <property type="entry name" value="PHOSPHOENOLPYRUVATE CARBOXYLASE FAMILY PROTEIN"/>
    <property type="match status" value="1"/>
</dbReference>
<dbReference type="InterPro" id="IPR005000">
    <property type="entry name" value="Aldolase/citrate-lyase_domain"/>
</dbReference>
<keyword evidence="2" id="KW-0479">Metal-binding</keyword>
<evidence type="ECO:0000313" key="5">
    <source>
        <dbReference type="EMBL" id="MEM5500792.1"/>
    </source>
</evidence>
<organism evidence="5 6">
    <name type="scientific">Ahrensia kielensis</name>
    <dbReference type="NCBI Taxonomy" id="76980"/>
    <lineage>
        <taxon>Bacteria</taxon>
        <taxon>Pseudomonadati</taxon>
        <taxon>Pseudomonadota</taxon>
        <taxon>Alphaproteobacteria</taxon>
        <taxon>Hyphomicrobiales</taxon>
        <taxon>Ahrensiaceae</taxon>
        <taxon>Ahrensia</taxon>
    </lineage>
</organism>
<dbReference type="PANTHER" id="PTHR30502">
    <property type="entry name" value="2-KETO-3-DEOXY-L-RHAMNONATE ALDOLASE"/>
    <property type="match status" value="1"/>
</dbReference>
<gene>
    <name evidence="5" type="ORF">WNY59_04225</name>
</gene>
<dbReference type="SUPFAM" id="SSF51621">
    <property type="entry name" value="Phosphoenolpyruvate/pyruvate domain"/>
    <property type="match status" value="1"/>
</dbReference>
<protein>
    <submittedName>
        <fullName evidence="5">Aldolase/citrate lyase family protein</fullName>
    </submittedName>
</protein>
<proteinExistence type="inferred from homology"/>
<evidence type="ECO:0000313" key="6">
    <source>
        <dbReference type="Proteomes" id="UP001477870"/>
    </source>
</evidence>
<sequence>MAKPYQMAQQLSRGDTLLTAWSSLPSVDLVDQLATTEFDAVTLDMQHGGHDEKSVWDGLLAIINRQKCAVVRIPVGRNDMASRALDMGADAIIAPMINSAEDAKAFADSMKFPPLGSRSWGAPRAQSLRDVEGGNAFLKSANKDTLSLAMIETREALAALDDILSVEGIDGVFVGPSDLSIAWTNGDSVDPTREDMMEAIALIAKKAKAANKFAGIFSVDPSDAPRFTQMGFQFIALGFETGLISAGATQFLAAAKGGKETKLDGGY</sequence>
<dbReference type="InterPro" id="IPR040442">
    <property type="entry name" value="Pyrv_kinase-like_dom_sf"/>
</dbReference>
<evidence type="ECO:0000256" key="2">
    <source>
        <dbReference type="ARBA" id="ARBA00022723"/>
    </source>
</evidence>
<accession>A0ABU9T3T5</accession>
<dbReference type="InterPro" id="IPR050251">
    <property type="entry name" value="HpcH-HpaI_aldolase"/>
</dbReference>
<dbReference type="GO" id="GO:0016829">
    <property type="term" value="F:lyase activity"/>
    <property type="evidence" value="ECO:0007669"/>
    <property type="project" value="UniProtKB-KW"/>
</dbReference>
<evidence type="ECO:0000259" key="4">
    <source>
        <dbReference type="Pfam" id="PF03328"/>
    </source>
</evidence>
<comment type="similarity">
    <text evidence="1">Belongs to the HpcH/HpaI aldolase family.</text>
</comment>
<keyword evidence="3 5" id="KW-0456">Lyase</keyword>
<reference evidence="5 6" key="1">
    <citation type="submission" date="2024-03" db="EMBL/GenBank/DDBJ databases">
        <title>Community enrichment and isolation of bacterial strains for fucoidan degradation.</title>
        <authorList>
            <person name="Sichert A."/>
        </authorList>
    </citation>
    <scope>NUCLEOTIDE SEQUENCE [LARGE SCALE GENOMIC DNA]</scope>
    <source>
        <strain evidence="5 6">AS62</strain>
    </source>
</reference>
<name>A0ABU9T3T5_9HYPH</name>
<keyword evidence="6" id="KW-1185">Reference proteome</keyword>
<dbReference type="EMBL" id="JBBMQO010000002">
    <property type="protein sequence ID" value="MEM5500792.1"/>
    <property type="molecule type" value="Genomic_DNA"/>
</dbReference>
<dbReference type="RefSeq" id="WP_342847129.1">
    <property type="nucleotide sequence ID" value="NZ_JBBMQO010000002.1"/>
</dbReference>
<dbReference type="Pfam" id="PF03328">
    <property type="entry name" value="HpcH_HpaI"/>
    <property type="match status" value="1"/>
</dbReference>